<keyword evidence="3" id="KW-1185">Reference proteome</keyword>
<dbReference type="InterPro" id="IPR029058">
    <property type="entry name" value="AB_hydrolase_fold"/>
</dbReference>
<dbReference type="GO" id="GO:0003824">
    <property type="term" value="F:catalytic activity"/>
    <property type="evidence" value="ECO:0007669"/>
    <property type="project" value="UniProtKB-ARBA"/>
</dbReference>
<accession>A0A318LMU1</accession>
<dbReference type="OrthoDB" id="5513277at2"/>
<evidence type="ECO:0000313" key="3">
    <source>
        <dbReference type="Proteomes" id="UP000247892"/>
    </source>
</evidence>
<dbReference type="InterPro" id="IPR000073">
    <property type="entry name" value="AB_hydrolase_1"/>
</dbReference>
<dbReference type="Pfam" id="PF12697">
    <property type="entry name" value="Abhydrolase_6"/>
    <property type="match status" value="1"/>
</dbReference>
<comment type="caution">
    <text evidence="2">The sequence shown here is derived from an EMBL/GenBank/DDBJ whole genome shotgun (WGS) entry which is preliminary data.</text>
</comment>
<evidence type="ECO:0000259" key="1">
    <source>
        <dbReference type="Pfam" id="PF12697"/>
    </source>
</evidence>
<dbReference type="InterPro" id="IPR050266">
    <property type="entry name" value="AB_hydrolase_sf"/>
</dbReference>
<organism evidence="2 3">
    <name type="scientific">Prauserella flavalba</name>
    <dbReference type="NCBI Taxonomy" id="1477506"/>
    <lineage>
        <taxon>Bacteria</taxon>
        <taxon>Bacillati</taxon>
        <taxon>Actinomycetota</taxon>
        <taxon>Actinomycetes</taxon>
        <taxon>Pseudonocardiales</taxon>
        <taxon>Pseudonocardiaceae</taxon>
        <taxon>Prauserella</taxon>
    </lineage>
</organism>
<reference evidence="2 3" key="1">
    <citation type="submission" date="2016-07" db="EMBL/GenBank/DDBJ databases">
        <title>Draft genome sequence of Prauserella sp. YIM 121212, isolated from alkaline soil.</title>
        <authorList>
            <person name="Ruckert C."/>
            <person name="Albersmeier A."/>
            <person name="Jiang C.-L."/>
            <person name="Jiang Y."/>
            <person name="Kalinowski J."/>
            <person name="Schneider O."/>
            <person name="Winkler A."/>
            <person name="Zotchev S.B."/>
        </authorList>
    </citation>
    <scope>NUCLEOTIDE SEQUENCE [LARGE SCALE GENOMIC DNA]</scope>
    <source>
        <strain evidence="2 3">YIM 121212</strain>
    </source>
</reference>
<dbReference type="Gene3D" id="3.40.50.1820">
    <property type="entry name" value="alpha/beta hydrolase"/>
    <property type="match status" value="1"/>
</dbReference>
<name>A0A318LMU1_9PSEU</name>
<dbReference type="SUPFAM" id="SSF53474">
    <property type="entry name" value="alpha/beta-Hydrolases"/>
    <property type="match status" value="1"/>
</dbReference>
<dbReference type="AlphaFoldDB" id="A0A318LMU1"/>
<dbReference type="Proteomes" id="UP000247892">
    <property type="component" value="Unassembled WGS sequence"/>
</dbReference>
<evidence type="ECO:0000313" key="2">
    <source>
        <dbReference type="EMBL" id="PXY35946.1"/>
    </source>
</evidence>
<dbReference type="RefSeq" id="WP_110335952.1">
    <property type="nucleotide sequence ID" value="NZ_JBHVKT010000027.1"/>
</dbReference>
<protein>
    <recommendedName>
        <fullName evidence="1">AB hydrolase-1 domain-containing protein</fullName>
    </recommendedName>
</protein>
<dbReference type="EMBL" id="MASU01000005">
    <property type="protein sequence ID" value="PXY35946.1"/>
    <property type="molecule type" value="Genomic_DNA"/>
</dbReference>
<dbReference type="PANTHER" id="PTHR43798:SF33">
    <property type="entry name" value="HYDROLASE, PUTATIVE (AFU_ORTHOLOGUE AFUA_2G14860)-RELATED"/>
    <property type="match status" value="1"/>
</dbReference>
<feature type="domain" description="AB hydrolase-1" evidence="1">
    <location>
        <begin position="53"/>
        <end position="276"/>
    </location>
</feature>
<dbReference type="PANTHER" id="PTHR43798">
    <property type="entry name" value="MONOACYLGLYCEROL LIPASE"/>
    <property type="match status" value="1"/>
</dbReference>
<sequence length="285" mass="31490">MISGFLDERSRQRYHDVYDSLLDWPVPSEDLTVETRFGPTYVRRSGAETGMPVVLLHGVLATSLSWQDCAAELGARNPVYAVDSIGEPGRSVQTEPMPDARSNADWLADVLAGLGHDRYHVAGVSRGGWLALNLALRDPGRVAGVTAFDPGGLDELGWRLRRWMVAGLAVMLAPAFIRRRFGPGSAYSAFTDPMHRRLVLAQLKHRTAVSALDRFTDDQWRSLAVPTTLVLAEHSPAHDSEEVRQRLRDLAPHVEVEIVPGTAHGMDLFTPERLSDRILRGTPES</sequence>
<dbReference type="GO" id="GO:0016020">
    <property type="term" value="C:membrane"/>
    <property type="evidence" value="ECO:0007669"/>
    <property type="project" value="TreeGrafter"/>
</dbReference>
<gene>
    <name evidence="2" type="ORF">BA062_10825</name>
</gene>
<proteinExistence type="predicted"/>